<dbReference type="SMART" id="SM00028">
    <property type="entry name" value="TPR"/>
    <property type="match status" value="5"/>
</dbReference>
<dbReference type="SUPFAM" id="SSF48452">
    <property type="entry name" value="TPR-like"/>
    <property type="match status" value="2"/>
</dbReference>
<dbReference type="InterPro" id="IPR051685">
    <property type="entry name" value="Ycf3/AcsC/BcsC/TPR_MFPF"/>
</dbReference>
<evidence type="ECO:0000313" key="5">
    <source>
        <dbReference type="Proteomes" id="UP000195607"/>
    </source>
</evidence>
<dbReference type="Pfam" id="PF13181">
    <property type="entry name" value="TPR_8"/>
    <property type="match status" value="1"/>
</dbReference>
<organism evidence="4 5">
    <name type="scientific">Cuniculiplasma divulgatum</name>
    <dbReference type="NCBI Taxonomy" id="1673428"/>
    <lineage>
        <taxon>Archaea</taxon>
        <taxon>Methanobacteriati</taxon>
        <taxon>Thermoplasmatota</taxon>
        <taxon>Thermoplasmata</taxon>
        <taxon>Thermoplasmatales</taxon>
        <taxon>Cuniculiplasmataceae</taxon>
        <taxon>Cuniculiplasma</taxon>
    </lineage>
</organism>
<dbReference type="RefSeq" id="WP_148689778.1">
    <property type="nucleotide sequence ID" value="NZ_LT671858.1"/>
</dbReference>
<accession>A0A1N5UPA4</accession>
<evidence type="ECO:0000256" key="2">
    <source>
        <dbReference type="ARBA" id="ARBA00022803"/>
    </source>
</evidence>
<sequence>MQRIYDPIEEKKALAVRLIENGYFNDALRIVDDILNVTHSDPEAVYLKSILLNSSGNKGEALIWAKKSVELNPDNTKSLMLKARLLHQFSFYRECMETLDEVFKINSKNTEALDLMADIFLRMGKPDEAYRMAMKSISILPSSWNAHFILSRYFQYQNMEKQSIKELDIAIRFNPESNLLRMEKIRRLMKAKKREEAEKEINRKGFMEIKGTFTEILVEIEFLIENSFYEKAEELCKNAILEWPHEDLLYLSMGEISYNSARRKESISYFRKALSLNQNEWYLSRLTTTLYELKEYKEIAKLYDDRTRIPIECIEPAVDSFIKSSNPEDLIGVIKYNIDHFQNKDILFVMEGVVNNNLGYFVLEIGLLVKNTDSFAYYMDYLRDKIIKHNEPDISVKHNIEGSKFPFSFLERLIKCEFEEVEIEMYLFSPKKEEEVKWGSILFYFARLNQYGKITTNSELQVLELKYGSEYVSDAIVFLKIICGIRE</sequence>
<feature type="repeat" description="TPR" evidence="3">
    <location>
        <begin position="247"/>
        <end position="280"/>
    </location>
</feature>
<name>A0A1N5UPA4_9ARCH</name>
<dbReference type="PANTHER" id="PTHR44943:SF8">
    <property type="entry name" value="TPR REPEAT-CONTAINING PROTEIN MJ0263"/>
    <property type="match status" value="1"/>
</dbReference>
<dbReference type="AlphaFoldDB" id="A0A1N5UPA4"/>
<proteinExistence type="predicted"/>
<dbReference type="GeneID" id="41588309"/>
<reference evidence="4 5" key="1">
    <citation type="submission" date="2016-04" db="EMBL/GenBank/DDBJ databases">
        <authorList>
            <person name="Evans L.H."/>
            <person name="Alamgir A."/>
            <person name="Owens N."/>
            <person name="Weber N.D."/>
            <person name="Virtaneva K."/>
            <person name="Barbian K."/>
            <person name="Babar A."/>
            <person name="Rosenke K."/>
        </authorList>
    </citation>
    <scope>NUCLEOTIDE SEQUENCE [LARGE SCALE GENOMIC DNA]</scope>
    <source>
        <strain evidence="5">S5(T) (JCM 30642 \VKM B-2941)</strain>
    </source>
</reference>
<evidence type="ECO:0000256" key="1">
    <source>
        <dbReference type="ARBA" id="ARBA00022737"/>
    </source>
</evidence>
<dbReference type="Gene3D" id="1.25.40.10">
    <property type="entry name" value="Tetratricopeptide repeat domain"/>
    <property type="match status" value="2"/>
</dbReference>
<evidence type="ECO:0000256" key="3">
    <source>
        <dbReference type="PROSITE-ProRule" id="PRU00339"/>
    </source>
</evidence>
<evidence type="ECO:0000313" key="4">
    <source>
        <dbReference type="EMBL" id="SIM62107.1"/>
    </source>
</evidence>
<keyword evidence="1" id="KW-0677">Repeat</keyword>
<dbReference type="EMBL" id="LT671858">
    <property type="protein sequence ID" value="SIM62107.1"/>
    <property type="molecule type" value="Genomic_DNA"/>
</dbReference>
<dbReference type="Proteomes" id="UP000195607">
    <property type="component" value="Chromosome I"/>
</dbReference>
<dbReference type="InterPro" id="IPR011990">
    <property type="entry name" value="TPR-like_helical_dom_sf"/>
</dbReference>
<protein>
    <submittedName>
        <fullName evidence="4">TPR repeats containing protein</fullName>
    </submittedName>
</protein>
<gene>
    <name evidence="4" type="ORF">CSP5_1048</name>
</gene>
<dbReference type="InterPro" id="IPR019734">
    <property type="entry name" value="TPR_rpt"/>
</dbReference>
<dbReference type="PANTHER" id="PTHR44943">
    <property type="entry name" value="CELLULOSE SYNTHASE OPERON PROTEIN C"/>
    <property type="match status" value="1"/>
</dbReference>
<dbReference type="PROSITE" id="PS50005">
    <property type="entry name" value="TPR"/>
    <property type="match status" value="1"/>
</dbReference>
<keyword evidence="2 3" id="KW-0802">TPR repeat</keyword>